<sequence>MQNVYSVINEQEKSEAAIVNKSIEVTTINRSSEPTITNNKCKRDSKKLL</sequence>
<dbReference type="AlphaFoldDB" id="A0A9N9NT09"/>
<feature type="non-terminal residue" evidence="1">
    <location>
        <position position="1"/>
    </location>
</feature>
<proteinExistence type="predicted"/>
<protein>
    <submittedName>
        <fullName evidence="1">757_t:CDS:1</fullName>
    </submittedName>
</protein>
<accession>A0A9N9NT09</accession>
<name>A0A9N9NT09_9GLOM</name>
<evidence type="ECO:0000313" key="1">
    <source>
        <dbReference type="EMBL" id="CAG8754651.1"/>
    </source>
</evidence>
<dbReference type="Proteomes" id="UP000789759">
    <property type="component" value="Unassembled WGS sequence"/>
</dbReference>
<keyword evidence="2" id="KW-1185">Reference proteome</keyword>
<reference evidence="1" key="1">
    <citation type="submission" date="2021-06" db="EMBL/GenBank/DDBJ databases">
        <authorList>
            <person name="Kallberg Y."/>
            <person name="Tangrot J."/>
            <person name="Rosling A."/>
        </authorList>
    </citation>
    <scope>NUCLEOTIDE SEQUENCE</scope>
    <source>
        <strain evidence="1">FL966</strain>
    </source>
</reference>
<comment type="caution">
    <text evidence="1">The sequence shown here is derived from an EMBL/GenBank/DDBJ whole genome shotgun (WGS) entry which is preliminary data.</text>
</comment>
<organism evidence="1 2">
    <name type="scientific">Cetraspora pellucida</name>
    <dbReference type="NCBI Taxonomy" id="1433469"/>
    <lineage>
        <taxon>Eukaryota</taxon>
        <taxon>Fungi</taxon>
        <taxon>Fungi incertae sedis</taxon>
        <taxon>Mucoromycota</taxon>
        <taxon>Glomeromycotina</taxon>
        <taxon>Glomeromycetes</taxon>
        <taxon>Diversisporales</taxon>
        <taxon>Gigasporaceae</taxon>
        <taxon>Cetraspora</taxon>
    </lineage>
</organism>
<evidence type="ECO:0000313" key="2">
    <source>
        <dbReference type="Proteomes" id="UP000789759"/>
    </source>
</evidence>
<gene>
    <name evidence="1" type="ORF">CPELLU_LOCUS14936</name>
</gene>
<dbReference type="EMBL" id="CAJVQA010018542">
    <property type="protein sequence ID" value="CAG8754651.1"/>
    <property type="molecule type" value="Genomic_DNA"/>
</dbReference>